<reference evidence="2" key="1">
    <citation type="submission" date="2017-01" db="EMBL/GenBank/DDBJ databases">
        <authorList>
            <person name="Wang Y."/>
            <person name="White M."/>
            <person name="Kvist S."/>
            <person name="Moncalvo J.-M."/>
        </authorList>
    </citation>
    <scope>NUCLEOTIDE SEQUENCE [LARGE SCALE GENOMIC DNA]</scope>
    <source>
        <strain evidence="2">ID-206-W2</strain>
    </source>
</reference>
<protein>
    <submittedName>
        <fullName evidence="1">Uncharacterized protein</fullName>
    </submittedName>
</protein>
<organism evidence="1 2">
    <name type="scientific">Smittium culicis</name>
    <dbReference type="NCBI Taxonomy" id="133412"/>
    <lineage>
        <taxon>Eukaryota</taxon>
        <taxon>Fungi</taxon>
        <taxon>Fungi incertae sedis</taxon>
        <taxon>Zoopagomycota</taxon>
        <taxon>Kickxellomycotina</taxon>
        <taxon>Harpellomycetes</taxon>
        <taxon>Harpellales</taxon>
        <taxon>Legeriomycetaceae</taxon>
        <taxon>Smittium</taxon>
    </lineage>
</organism>
<proteinExistence type="predicted"/>
<gene>
    <name evidence="1" type="ORF">AYI69_g786</name>
</gene>
<name>A0A1R1YS31_9FUNG</name>
<dbReference type="EMBL" id="LSSM01000207">
    <property type="protein sequence ID" value="OMJ29704.1"/>
    <property type="molecule type" value="Genomic_DNA"/>
</dbReference>
<evidence type="ECO:0000313" key="2">
    <source>
        <dbReference type="Proteomes" id="UP000187429"/>
    </source>
</evidence>
<dbReference type="AlphaFoldDB" id="A0A1R1YS31"/>
<sequence>MEKISENQNNSTSFLIEQFWITYKNKKQEISDALNSLESTVTNDLLIPIFDKIKSLESLIIEIQPILPLYDLKICNEVTPVSLKIFNHLKITN</sequence>
<accession>A0A1R1YS31</accession>
<evidence type="ECO:0000313" key="1">
    <source>
        <dbReference type="EMBL" id="OMJ29704.1"/>
    </source>
</evidence>
<comment type="caution">
    <text evidence="1">The sequence shown here is derived from an EMBL/GenBank/DDBJ whole genome shotgun (WGS) entry which is preliminary data.</text>
</comment>
<dbReference type="InterPro" id="IPR038397">
    <property type="entry name" value="TBCC_N_sf"/>
</dbReference>
<dbReference type="Proteomes" id="UP000187429">
    <property type="component" value="Unassembled WGS sequence"/>
</dbReference>
<dbReference type="Gene3D" id="1.20.58.1250">
    <property type="entry name" value="Tubulin Binding Cofactor C, N-terminal domain"/>
    <property type="match status" value="1"/>
</dbReference>
<keyword evidence="2" id="KW-1185">Reference proteome</keyword>